<keyword evidence="3" id="KW-0813">Transport</keyword>
<dbReference type="PANTHER" id="PTHR31585:SF51">
    <property type="entry name" value="TRANSPORTER, PUTATIVE-RELATED"/>
    <property type="match status" value="1"/>
</dbReference>
<dbReference type="GO" id="GO:0016020">
    <property type="term" value="C:membrane"/>
    <property type="evidence" value="ECO:0007669"/>
    <property type="project" value="UniProtKB-SubCell"/>
</dbReference>
<gene>
    <name evidence="8" type="ORF">PGLA2088_LOCUS43588</name>
</gene>
<sequence length="756" mass="82353">MVSGCALSVQLPIFQSLGVSGVNFQLAQVVLSTPWATKSWIGVLSDCCPIGRYHKRGYLLLSSILGVSGIVGLLLLPGWHPSPTTGCWLAAVFFLLINLQIATFDLLSEGKYAEIMRKTRGVGSEVLSLVWSCVSLGYLVGAVLVFVVVDRHGAAPLLAFSLMPMLLVAWLAARGDLPEQPARSREALKMKMLSQPRLLMLAVVMAAGSVIVSLSAALAPARLRLVITISVSLGMNVCCFLALPRTLAMSNCYLFLASAAYVDLSGPLAYYYTAQPNCVPDGPHFSYGYYIAVGQFVGAISGGLGSVLFQGMRSWTFQQAFCLTTLVQVTASIFDIVIVNRWNLRVGISDQAIYLFGDAACQSLGFMLMMLPETLLISRLCPKGVEATVFAILAGFTNFGAGVSRVIGAWLAEELGIHSSGAARGPHGAEASCDFSALPWALVLCHMLLPLLVLPLTWWMVPCVRMDDELAFEVGTPPPCFKSPPASPTSASPVSPHAWPDQLAAAEAEGYASYDELPGSPCTECTEVLRLQNRKVGGDHQPIAYGAGRSIATRVSAGQELLAGDCISVLLSALPLSQQLSLRAACSDIRAGVTTTPSFWDEVLRARTDSRLRRGILQRWHRYKQWVQDAIERSRLHRLQQTFSLLRQRSQSCAERISRARSAFRSFADGAQQNKLARLCIRQLQTHMVQRRDTVLRVLAFKPAVALQRQCFQALGQAPMLRRYFQHIKVAAFEKEEPLGRKLTGSVSPVLDDRCK</sequence>
<feature type="transmembrane region" description="Helical" evidence="7">
    <location>
        <begin position="225"/>
        <end position="243"/>
    </location>
</feature>
<protein>
    <submittedName>
        <fullName evidence="8">Uncharacterized protein</fullName>
    </submittedName>
</protein>
<evidence type="ECO:0000256" key="2">
    <source>
        <dbReference type="ARBA" id="ARBA00007015"/>
    </source>
</evidence>
<feature type="transmembrane region" description="Helical" evidence="7">
    <location>
        <begin position="58"/>
        <end position="76"/>
    </location>
</feature>
<dbReference type="EMBL" id="CAJNNW010034862">
    <property type="protein sequence ID" value="CAE8724218.1"/>
    <property type="molecule type" value="Genomic_DNA"/>
</dbReference>
<feature type="transmembrane region" description="Helical" evidence="7">
    <location>
        <begin position="287"/>
        <end position="309"/>
    </location>
</feature>
<keyword evidence="4 7" id="KW-0812">Transmembrane</keyword>
<evidence type="ECO:0000256" key="4">
    <source>
        <dbReference type="ARBA" id="ARBA00022692"/>
    </source>
</evidence>
<dbReference type="Proteomes" id="UP000626109">
    <property type="component" value="Unassembled WGS sequence"/>
</dbReference>
<evidence type="ECO:0000313" key="9">
    <source>
        <dbReference type="Proteomes" id="UP000626109"/>
    </source>
</evidence>
<feature type="transmembrane region" description="Helical" evidence="7">
    <location>
        <begin position="440"/>
        <end position="461"/>
    </location>
</feature>
<feature type="transmembrane region" description="Helical" evidence="7">
    <location>
        <begin position="128"/>
        <end position="149"/>
    </location>
</feature>
<dbReference type="InterPro" id="IPR039309">
    <property type="entry name" value="BT1"/>
</dbReference>
<organism evidence="8 9">
    <name type="scientific">Polarella glacialis</name>
    <name type="common">Dinoflagellate</name>
    <dbReference type="NCBI Taxonomy" id="89957"/>
    <lineage>
        <taxon>Eukaryota</taxon>
        <taxon>Sar</taxon>
        <taxon>Alveolata</taxon>
        <taxon>Dinophyceae</taxon>
        <taxon>Suessiales</taxon>
        <taxon>Suessiaceae</taxon>
        <taxon>Polarella</taxon>
    </lineage>
</organism>
<comment type="caution">
    <text evidence="8">The sequence shown here is derived from an EMBL/GenBank/DDBJ whole genome shotgun (WGS) entry which is preliminary data.</text>
</comment>
<dbReference type="SUPFAM" id="SSF103473">
    <property type="entry name" value="MFS general substrate transporter"/>
    <property type="match status" value="1"/>
</dbReference>
<feature type="transmembrane region" description="Helical" evidence="7">
    <location>
        <begin position="88"/>
        <end position="107"/>
    </location>
</feature>
<evidence type="ECO:0000256" key="3">
    <source>
        <dbReference type="ARBA" id="ARBA00022448"/>
    </source>
</evidence>
<dbReference type="PANTHER" id="PTHR31585">
    <property type="entry name" value="FOLATE-BIOPTERIN TRANSPORTER 1, CHLOROPLASTIC"/>
    <property type="match status" value="1"/>
</dbReference>
<accession>A0A813LD36</accession>
<comment type="similarity">
    <text evidence="2">Belongs to the major facilitator superfamily. Folate-biopterin transporter (TC 2.A.71) family.</text>
</comment>
<feature type="transmembrane region" description="Helical" evidence="7">
    <location>
        <begin position="252"/>
        <end position="272"/>
    </location>
</feature>
<dbReference type="InterPro" id="IPR036259">
    <property type="entry name" value="MFS_trans_sf"/>
</dbReference>
<name>A0A813LD36_POLGL</name>
<evidence type="ECO:0000313" key="8">
    <source>
        <dbReference type="EMBL" id="CAE8724218.1"/>
    </source>
</evidence>
<dbReference type="AlphaFoldDB" id="A0A813LD36"/>
<feature type="transmembrane region" description="Helical" evidence="7">
    <location>
        <begin position="155"/>
        <end position="177"/>
    </location>
</feature>
<evidence type="ECO:0000256" key="7">
    <source>
        <dbReference type="SAM" id="Phobius"/>
    </source>
</evidence>
<reference evidence="8" key="1">
    <citation type="submission" date="2021-02" db="EMBL/GenBank/DDBJ databases">
        <authorList>
            <person name="Dougan E. K."/>
            <person name="Rhodes N."/>
            <person name="Thang M."/>
            <person name="Chan C."/>
        </authorList>
    </citation>
    <scope>NUCLEOTIDE SEQUENCE</scope>
</reference>
<evidence type="ECO:0000256" key="5">
    <source>
        <dbReference type="ARBA" id="ARBA00022989"/>
    </source>
</evidence>
<keyword evidence="6 7" id="KW-0472">Membrane</keyword>
<dbReference type="Pfam" id="PF03092">
    <property type="entry name" value="BT1"/>
    <property type="match status" value="1"/>
</dbReference>
<keyword evidence="5 7" id="KW-1133">Transmembrane helix</keyword>
<evidence type="ECO:0000256" key="6">
    <source>
        <dbReference type="ARBA" id="ARBA00023136"/>
    </source>
</evidence>
<comment type="subcellular location">
    <subcellularLocation>
        <location evidence="1">Membrane</location>
        <topology evidence="1">Multi-pass membrane protein</topology>
    </subcellularLocation>
</comment>
<evidence type="ECO:0000256" key="1">
    <source>
        <dbReference type="ARBA" id="ARBA00004141"/>
    </source>
</evidence>
<proteinExistence type="inferred from homology"/>
<feature type="transmembrane region" description="Helical" evidence="7">
    <location>
        <begin position="198"/>
        <end position="219"/>
    </location>
</feature>